<dbReference type="eggNOG" id="COG1979">
    <property type="taxonomic scope" value="Bacteria"/>
</dbReference>
<comment type="caution">
    <text evidence="4">The sequence shown here is derived from an EMBL/GenBank/DDBJ whole genome shotgun (WGS) entry which is preliminary data.</text>
</comment>
<dbReference type="EMBL" id="AEQN01000023">
    <property type="protein sequence ID" value="EFV01173.1"/>
    <property type="molecule type" value="Genomic_DNA"/>
</dbReference>
<name>E6MIS7_9FIRM</name>
<dbReference type="CDD" id="cd08187">
    <property type="entry name" value="BDH"/>
    <property type="match status" value="1"/>
</dbReference>
<dbReference type="GO" id="GO:1990362">
    <property type="term" value="F:butanol dehydrogenase (NAD+) activity"/>
    <property type="evidence" value="ECO:0007669"/>
    <property type="project" value="InterPro"/>
</dbReference>
<feature type="domain" description="Alcohol dehydrogenase iron-type/glycerol dehydrogenase GldA" evidence="2">
    <location>
        <begin position="9"/>
        <end position="179"/>
    </location>
</feature>
<keyword evidence="5" id="KW-1185">Reference proteome</keyword>
<feature type="domain" description="Fe-containing alcohol dehydrogenase-like C-terminal" evidence="3">
    <location>
        <begin position="193"/>
        <end position="389"/>
    </location>
</feature>
<dbReference type="AlphaFoldDB" id="E6MIS7"/>
<accession>E6MIS7</accession>
<dbReference type="RefSeq" id="WP_006599334.1">
    <property type="nucleotide sequence ID" value="NZ_GL622359.1"/>
</dbReference>
<organism evidence="4 5">
    <name type="scientific">Pseudoramibacter alactolyticus ATCC 23263</name>
    <dbReference type="NCBI Taxonomy" id="887929"/>
    <lineage>
        <taxon>Bacteria</taxon>
        <taxon>Bacillati</taxon>
        <taxon>Bacillota</taxon>
        <taxon>Clostridia</taxon>
        <taxon>Eubacteriales</taxon>
        <taxon>Eubacteriaceae</taxon>
        <taxon>Pseudoramibacter</taxon>
    </lineage>
</organism>
<dbReference type="OrthoDB" id="9801156at2"/>
<dbReference type="HOGENOM" id="CLU_007207_0_4_9"/>
<reference evidence="4 5" key="1">
    <citation type="submission" date="2010-12" db="EMBL/GenBank/DDBJ databases">
        <authorList>
            <person name="Muzny D."/>
            <person name="Qin X."/>
            <person name="Deng J."/>
            <person name="Jiang H."/>
            <person name="Liu Y."/>
            <person name="Qu J."/>
            <person name="Song X.-Z."/>
            <person name="Zhang L."/>
            <person name="Thornton R."/>
            <person name="Coyle M."/>
            <person name="Francisco L."/>
            <person name="Jackson L."/>
            <person name="Javaid M."/>
            <person name="Korchina V."/>
            <person name="Kovar C."/>
            <person name="Mata R."/>
            <person name="Mathew T."/>
            <person name="Ngo R."/>
            <person name="Nguyen L."/>
            <person name="Nguyen N."/>
            <person name="Okwuonu G."/>
            <person name="Ongeri F."/>
            <person name="Pham C."/>
            <person name="Simmons D."/>
            <person name="Wilczek-Boney K."/>
            <person name="Hale W."/>
            <person name="Jakkamsetti A."/>
            <person name="Pham P."/>
            <person name="Ruth R."/>
            <person name="San Lucas F."/>
            <person name="Warren J."/>
            <person name="Zhang J."/>
            <person name="Zhao Z."/>
            <person name="Zhou C."/>
            <person name="Zhu D."/>
            <person name="Lee S."/>
            <person name="Bess C."/>
            <person name="Blankenburg K."/>
            <person name="Forbes L."/>
            <person name="Fu Q."/>
            <person name="Gubbala S."/>
            <person name="Hirani K."/>
            <person name="Jayaseelan J.C."/>
            <person name="Lara F."/>
            <person name="Munidasa M."/>
            <person name="Palculict T."/>
            <person name="Patil S."/>
            <person name="Pu L.-L."/>
            <person name="Saada N."/>
            <person name="Tang L."/>
            <person name="Weissenberger G."/>
            <person name="Zhu Y."/>
            <person name="Hemphill L."/>
            <person name="Shang Y."/>
            <person name="Youmans B."/>
            <person name="Ayvaz T."/>
            <person name="Ross M."/>
            <person name="Santibanez J."/>
            <person name="Aqrawi P."/>
            <person name="Gross S."/>
            <person name="Joshi V."/>
            <person name="Fowler G."/>
            <person name="Nazareth L."/>
            <person name="Reid J."/>
            <person name="Worley K."/>
            <person name="Petrosino J."/>
            <person name="Highlander S."/>
            <person name="Gibbs R."/>
        </authorList>
    </citation>
    <scope>NUCLEOTIDE SEQUENCE [LARGE SCALE GENOMIC DNA]</scope>
    <source>
        <strain evidence="4 5">ATCC 23263</strain>
    </source>
</reference>
<dbReference type="Gene3D" id="3.40.50.1970">
    <property type="match status" value="1"/>
</dbReference>
<dbReference type="GO" id="GO:0005829">
    <property type="term" value="C:cytosol"/>
    <property type="evidence" value="ECO:0007669"/>
    <property type="project" value="TreeGrafter"/>
</dbReference>
<dbReference type="Pfam" id="PF00465">
    <property type="entry name" value="Fe-ADH"/>
    <property type="match status" value="1"/>
</dbReference>
<dbReference type="GO" id="GO:1990002">
    <property type="term" value="F:methylglyoxal reductase (NADPH) (acetol producing) activity"/>
    <property type="evidence" value="ECO:0007669"/>
    <property type="project" value="TreeGrafter"/>
</dbReference>
<evidence type="ECO:0000313" key="4">
    <source>
        <dbReference type="EMBL" id="EFV01173.1"/>
    </source>
</evidence>
<dbReference type="FunFam" id="3.40.50.1970:FF:000003">
    <property type="entry name" value="Alcohol dehydrogenase, iron-containing"/>
    <property type="match status" value="1"/>
</dbReference>
<evidence type="ECO:0000259" key="3">
    <source>
        <dbReference type="Pfam" id="PF25137"/>
    </source>
</evidence>
<evidence type="ECO:0000313" key="5">
    <source>
        <dbReference type="Proteomes" id="UP000004754"/>
    </source>
</evidence>
<dbReference type="InterPro" id="IPR044731">
    <property type="entry name" value="BDH-like"/>
</dbReference>
<dbReference type="GO" id="GO:0008106">
    <property type="term" value="F:alcohol dehydrogenase (NADP+) activity"/>
    <property type="evidence" value="ECO:0007669"/>
    <property type="project" value="TreeGrafter"/>
</dbReference>
<dbReference type="PANTHER" id="PTHR43633">
    <property type="entry name" value="ALCOHOL DEHYDROGENASE YQHD"/>
    <property type="match status" value="1"/>
</dbReference>
<evidence type="ECO:0000259" key="2">
    <source>
        <dbReference type="Pfam" id="PF00465"/>
    </source>
</evidence>
<dbReference type="SUPFAM" id="SSF56796">
    <property type="entry name" value="Dehydroquinate synthase-like"/>
    <property type="match status" value="1"/>
</dbReference>
<dbReference type="PANTHER" id="PTHR43633:SF1">
    <property type="entry name" value="ALCOHOL DEHYDROGENASE YQHD"/>
    <property type="match status" value="1"/>
</dbReference>
<dbReference type="Pfam" id="PF25137">
    <property type="entry name" value="ADH_Fe_C"/>
    <property type="match status" value="1"/>
</dbReference>
<dbReference type="InterPro" id="IPR001670">
    <property type="entry name" value="ADH_Fe/GldA"/>
</dbReference>
<dbReference type="STRING" id="887929.HMP0721_1912"/>
<gene>
    <name evidence="4" type="ORF">HMP0721_1912</name>
</gene>
<dbReference type="GO" id="GO:0046872">
    <property type="term" value="F:metal ion binding"/>
    <property type="evidence" value="ECO:0007669"/>
    <property type="project" value="InterPro"/>
</dbReference>
<dbReference type="EC" id="1.1.1.1" evidence="4"/>
<dbReference type="Proteomes" id="UP000004754">
    <property type="component" value="Unassembled WGS sequence"/>
</dbReference>
<sequence length="390" mass="43201">MDNFQFYSPTFFEFGKGAEAKTGELVKRFGGHKALVHYGGGSVKRSGLLDRVIKSLDEAGVAHVELGGVQSNPFSDLVYEGIELAKKEKVDFVLPVGGGSAIDSGKGIALGVVYDGDFWDFYDGTCPVVTKALPVGVVLTSAATGSEASTDSVVTRKETNLKRCAEGDILRPVFSVMNPEVTMTLPPYQTYSGIIDMFSHCMERYFTTTKEVALTDRLLEALMIVIYRESKRIKADPNNYEARANVMWCGTQAHNNITSVGRAQDWGTHHLENQLSTFYKCSHGAGLGILHPSWMKYCYKKDIMRFAQFAVRVFGCEMNFENPEETALNGIDKYEEWIKFMDMPTTITEIGGKEEDIPAMVDDMFNGAPNHGNFLKITKEDAAAIYKMAL</sequence>
<dbReference type="Gene3D" id="1.20.1090.10">
    <property type="entry name" value="Dehydroquinate synthase-like - alpha domain"/>
    <property type="match status" value="1"/>
</dbReference>
<evidence type="ECO:0000256" key="1">
    <source>
        <dbReference type="ARBA" id="ARBA00023002"/>
    </source>
</evidence>
<dbReference type="InterPro" id="IPR056798">
    <property type="entry name" value="ADH_Fe_C"/>
</dbReference>
<proteinExistence type="predicted"/>
<keyword evidence="1 4" id="KW-0560">Oxidoreductase</keyword>
<protein>
    <submittedName>
        <fullName evidence="4">Alcohol dehydrogenase, iron-dependent</fullName>
        <ecNumber evidence="4">1.1.1.1</ecNumber>
    </submittedName>
</protein>